<sequence length="81" mass="9305">MQSKGKHAKRPKGGTNPKEEPRLKEEPPTRKLRGSKPTKRIQEAPIRQKGDYPKRETKRSKTLRVGQLSMGRTVVIRLFTV</sequence>
<organism evidence="2">
    <name type="scientific">Tanacetum cinerariifolium</name>
    <name type="common">Dalmatian daisy</name>
    <name type="synonym">Chrysanthemum cinerariifolium</name>
    <dbReference type="NCBI Taxonomy" id="118510"/>
    <lineage>
        <taxon>Eukaryota</taxon>
        <taxon>Viridiplantae</taxon>
        <taxon>Streptophyta</taxon>
        <taxon>Embryophyta</taxon>
        <taxon>Tracheophyta</taxon>
        <taxon>Spermatophyta</taxon>
        <taxon>Magnoliopsida</taxon>
        <taxon>eudicotyledons</taxon>
        <taxon>Gunneridae</taxon>
        <taxon>Pentapetalae</taxon>
        <taxon>asterids</taxon>
        <taxon>campanulids</taxon>
        <taxon>Asterales</taxon>
        <taxon>Asteraceae</taxon>
        <taxon>Asteroideae</taxon>
        <taxon>Anthemideae</taxon>
        <taxon>Anthemidinae</taxon>
        <taxon>Tanacetum</taxon>
    </lineage>
</organism>
<feature type="compositionally biased region" description="Basic and acidic residues" evidence="1">
    <location>
        <begin position="40"/>
        <end position="55"/>
    </location>
</feature>
<comment type="caution">
    <text evidence="2">The sequence shown here is derived from an EMBL/GenBank/DDBJ whole genome shotgun (WGS) entry which is preliminary data.</text>
</comment>
<feature type="compositionally biased region" description="Basic residues" evidence="1">
    <location>
        <begin position="1"/>
        <end position="12"/>
    </location>
</feature>
<protein>
    <submittedName>
        <fullName evidence="2">Uncharacterized protein</fullName>
    </submittedName>
</protein>
<feature type="region of interest" description="Disordered" evidence="1">
    <location>
        <begin position="1"/>
        <end position="64"/>
    </location>
</feature>
<proteinExistence type="predicted"/>
<evidence type="ECO:0000256" key="1">
    <source>
        <dbReference type="SAM" id="MobiDB-lite"/>
    </source>
</evidence>
<feature type="compositionally biased region" description="Basic residues" evidence="1">
    <location>
        <begin position="30"/>
        <end position="39"/>
    </location>
</feature>
<feature type="compositionally biased region" description="Basic and acidic residues" evidence="1">
    <location>
        <begin position="17"/>
        <end position="29"/>
    </location>
</feature>
<evidence type="ECO:0000313" key="2">
    <source>
        <dbReference type="EMBL" id="GEX38071.1"/>
    </source>
</evidence>
<gene>
    <name evidence="2" type="ORF">Tci_310046</name>
</gene>
<dbReference type="AlphaFoldDB" id="A0A699H8Q5"/>
<name>A0A699H8Q5_TANCI</name>
<dbReference type="EMBL" id="BKCJ010104972">
    <property type="protein sequence ID" value="GEX38071.1"/>
    <property type="molecule type" value="Genomic_DNA"/>
</dbReference>
<accession>A0A699H8Q5</accession>
<reference evidence="2" key="1">
    <citation type="journal article" date="2019" name="Sci. Rep.">
        <title>Draft genome of Tanacetum cinerariifolium, the natural source of mosquito coil.</title>
        <authorList>
            <person name="Yamashiro T."/>
            <person name="Shiraishi A."/>
            <person name="Satake H."/>
            <person name="Nakayama K."/>
        </authorList>
    </citation>
    <scope>NUCLEOTIDE SEQUENCE</scope>
</reference>